<organism evidence="5 6">
    <name type="scientific">Sulfobacillus benefaciens</name>
    <dbReference type="NCBI Taxonomy" id="453960"/>
    <lineage>
        <taxon>Bacteria</taxon>
        <taxon>Bacillati</taxon>
        <taxon>Bacillota</taxon>
        <taxon>Clostridia</taxon>
        <taxon>Eubacteriales</taxon>
        <taxon>Clostridiales Family XVII. Incertae Sedis</taxon>
        <taxon>Sulfobacillus</taxon>
    </lineage>
</organism>
<dbReference type="NCBIfam" id="NF041155">
    <property type="entry name" value="encap_f1"/>
    <property type="match status" value="1"/>
</dbReference>
<dbReference type="Proteomes" id="UP000242699">
    <property type="component" value="Unassembled WGS sequence"/>
</dbReference>
<dbReference type="AlphaFoldDB" id="A0A2T2X7V6"/>
<dbReference type="SUPFAM" id="SSF56563">
    <property type="entry name" value="Major capsid protein gp5"/>
    <property type="match status" value="1"/>
</dbReference>
<evidence type="ECO:0000256" key="3">
    <source>
        <dbReference type="ARBA" id="ARBA00033787"/>
    </source>
</evidence>
<sequence>MDYLLREESPLTEREWAEVDEVVSRVIAAQIVGRRFLSLFGPMGPGVQVVPIDRSPNFEIGGVDMIGQSNDAVTLSNRIYQKVPMLHRDFILVWRDLETSRTQGTPLDWSLAEAAATDVALAEDRLIFLGDGPDSLPGLLNIEGRQVIGHREWVDAGSGFQTIVEAVDTLSASGFYPPYSVIVSPATFALWHRLYGNSGVLEVDQIRQLVQGGVYMSLFIPKNDALVVANAPQNLDLAVGLDTSVAFLESSAMNHRFRVLETLTLRVKRPGAVCHLIPLSTSS</sequence>
<evidence type="ECO:0000256" key="1">
    <source>
        <dbReference type="ARBA" id="ARBA00033738"/>
    </source>
</evidence>
<dbReference type="Pfam" id="PF04454">
    <property type="entry name" value="Linocin_M18"/>
    <property type="match status" value="1"/>
</dbReference>
<comment type="caution">
    <text evidence="5">The sequence shown here is derived from an EMBL/GenBank/DDBJ whole genome shotgun (WGS) entry which is preliminary data.</text>
</comment>
<reference evidence="5 6" key="1">
    <citation type="journal article" date="2014" name="BMC Genomics">
        <title>Comparison of environmental and isolate Sulfobacillus genomes reveals diverse carbon, sulfur, nitrogen, and hydrogen metabolisms.</title>
        <authorList>
            <person name="Justice N.B."/>
            <person name="Norman A."/>
            <person name="Brown C.T."/>
            <person name="Singh A."/>
            <person name="Thomas B.C."/>
            <person name="Banfield J.F."/>
        </authorList>
    </citation>
    <scope>NUCLEOTIDE SEQUENCE [LARGE SCALE GENOMIC DNA]</scope>
    <source>
        <strain evidence="5">AMDSBA1</strain>
    </source>
</reference>
<evidence type="ECO:0000313" key="6">
    <source>
        <dbReference type="Proteomes" id="UP000242699"/>
    </source>
</evidence>
<proteinExistence type="inferred from homology"/>
<keyword evidence="3" id="KW-1284">Encapsulin nanocompartment</keyword>
<comment type="subcellular location">
    <subcellularLocation>
        <location evidence="1">Encapsulin nanocompartment</location>
    </subcellularLocation>
</comment>
<comment type="similarity">
    <text evidence="2">Belongs to the encapsulin family. Family 1 subfamily.</text>
</comment>
<gene>
    <name evidence="5" type="ORF">C7B43_05800</name>
</gene>
<name>A0A2T2X7V6_9FIRM</name>
<evidence type="ECO:0000313" key="5">
    <source>
        <dbReference type="EMBL" id="PSR30591.1"/>
    </source>
</evidence>
<dbReference type="InterPro" id="IPR007544">
    <property type="entry name" value="ENCAP"/>
</dbReference>
<dbReference type="Gene3D" id="3.30.2320.10">
    <property type="entry name" value="hypothetical protein PF0899 domain"/>
    <property type="match status" value="1"/>
</dbReference>
<dbReference type="Gene3D" id="3.30.2400.30">
    <property type="match status" value="1"/>
</dbReference>
<accession>A0A2T2X7V6</accession>
<dbReference type="PANTHER" id="PTHR37165:SF1">
    <property type="entry name" value="TYPE 1 ENCAPSULIN SHELL PROTEIN"/>
    <property type="match status" value="1"/>
</dbReference>
<evidence type="ECO:0000256" key="2">
    <source>
        <dbReference type="ARBA" id="ARBA00033743"/>
    </source>
</evidence>
<dbReference type="InterPro" id="IPR051429">
    <property type="entry name" value="Encapsulin_nc"/>
</dbReference>
<dbReference type="PANTHER" id="PTHR37165">
    <property type="entry name" value="PEPTIDASE U56 FAMILY"/>
    <property type="match status" value="1"/>
</dbReference>
<protein>
    <recommendedName>
        <fullName evidence="4">Type 1 encapsulin shell protein</fullName>
    </recommendedName>
</protein>
<dbReference type="GO" id="GO:0140737">
    <property type="term" value="C:encapsulin nanocompartment"/>
    <property type="evidence" value="ECO:0007669"/>
    <property type="project" value="UniProtKB-SubCell"/>
</dbReference>
<evidence type="ECO:0000256" key="4">
    <source>
        <dbReference type="ARBA" id="ARBA00050023"/>
    </source>
</evidence>
<dbReference type="EMBL" id="PXYT01000009">
    <property type="protein sequence ID" value="PSR30591.1"/>
    <property type="molecule type" value="Genomic_DNA"/>
</dbReference>